<name>X0U145_9ZZZZ</name>
<proteinExistence type="predicted"/>
<dbReference type="InterPro" id="IPR011054">
    <property type="entry name" value="Rudment_hybrid_motif"/>
</dbReference>
<organism evidence="1">
    <name type="scientific">marine sediment metagenome</name>
    <dbReference type="NCBI Taxonomy" id="412755"/>
    <lineage>
        <taxon>unclassified sequences</taxon>
        <taxon>metagenomes</taxon>
        <taxon>ecological metagenomes</taxon>
    </lineage>
</organism>
<sequence length="84" mass="9357">GIKTNIAFLRDIIVHPEFVSGKTYTSFLDDHFSGYRSETDRRKFLSQALVAASLIPTGTVAPKAVGKKEEFITPWQTLGSWRVG</sequence>
<gene>
    <name evidence="1" type="ORF">S01H1_16478</name>
</gene>
<reference evidence="1" key="1">
    <citation type="journal article" date="2014" name="Front. Microbiol.">
        <title>High frequency of phylogenetically diverse reductive dehalogenase-homologous genes in deep subseafloor sedimentary metagenomes.</title>
        <authorList>
            <person name="Kawai M."/>
            <person name="Futagami T."/>
            <person name="Toyoda A."/>
            <person name="Takaki Y."/>
            <person name="Nishi S."/>
            <person name="Hori S."/>
            <person name="Arai W."/>
            <person name="Tsubouchi T."/>
            <person name="Morono Y."/>
            <person name="Uchiyama I."/>
            <person name="Ito T."/>
            <person name="Fujiyama A."/>
            <person name="Inagaki F."/>
            <person name="Takami H."/>
        </authorList>
    </citation>
    <scope>NUCLEOTIDE SEQUENCE</scope>
    <source>
        <strain evidence="1">Expedition CK06-06</strain>
    </source>
</reference>
<evidence type="ECO:0008006" key="2">
    <source>
        <dbReference type="Google" id="ProtNLM"/>
    </source>
</evidence>
<accession>X0U145</accession>
<comment type="caution">
    <text evidence="1">The sequence shown here is derived from an EMBL/GenBank/DDBJ whole genome shotgun (WGS) entry which is preliminary data.</text>
</comment>
<dbReference type="EMBL" id="BARS01008671">
    <property type="protein sequence ID" value="GAF82170.1"/>
    <property type="molecule type" value="Genomic_DNA"/>
</dbReference>
<protein>
    <recommendedName>
        <fullName evidence="2">Biotin carboxylation domain-containing protein</fullName>
    </recommendedName>
</protein>
<feature type="non-terminal residue" evidence="1">
    <location>
        <position position="1"/>
    </location>
</feature>
<dbReference type="AlphaFoldDB" id="X0U145"/>
<dbReference type="Gene3D" id="3.30.470.20">
    <property type="entry name" value="ATP-grasp fold, B domain"/>
    <property type="match status" value="1"/>
</dbReference>
<dbReference type="SUPFAM" id="SSF51246">
    <property type="entry name" value="Rudiment single hybrid motif"/>
    <property type="match status" value="1"/>
</dbReference>
<evidence type="ECO:0000313" key="1">
    <source>
        <dbReference type="EMBL" id="GAF82170.1"/>
    </source>
</evidence>